<dbReference type="PANTHER" id="PTHR23410:SF12">
    <property type="entry name" value="LARGE RIBOSOMAL SUBUNIT PROTEIN UL18"/>
    <property type="match status" value="1"/>
</dbReference>
<keyword evidence="3" id="KW-0687">Ribonucleoprotein</keyword>
<dbReference type="GO" id="GO:0008097">
    <property type="term" value="F:5S rRNA binding"/>
    <property type="evidence" value="ECO:0007669"/>
    <property type="project" value="InterPro"/>
</dbReference>
<gene>
    <name evidence="4" type="ORF">CKAN_00009500</name>
</gene>
<comment type="caution">
    <text evidence="4">The sequence shown here is derived from an EMBL/GenBank/DDBJ whole genome shotgun (WGS) entry which is preliminary data.</text>
</comment>
<dbReference type="Gene3D" id="3.30.420.100">
    <property type="match status" value="1"/>
</dbReference>
<dbReference type="GO" id="GO:0003735">
    <property type="term" value="F:structural constituent of ribosome"/>
    <property type="evidence" value="ECO:0007669"/>
    <property type="project" value="InterPro"/>
</dbReference>
<dbReference type="InterPro" id="IPR005485">
    <property type="entry name" value="Rbsml_uL18_euk_arch"/>
</dbReference>
<evidence type="ECO:0000256" key="3">
    <source>
        <dbReference type="ARBA" id="ARBA00023274"/>
    </source>
</evidence>
<name>A0A443N0A7_9MAGN</name>
<dbReference type="SUPFAM" id="SSF53137">
    <property type="entry name" value="Translational machinery components"/>
    <property type="match status" value="1"/>
</dbReference>
<evidence type="ECO:0000313" key="5">
    <source>
        <dbReference type="Proteomes" id="UP000283530"/>
    </source>
</evidence>
<dbReference type="PANTHER" id="PTHR23410">
    <property type="entry name" value="RIBOSOMAL PROTEIN L5-RELATED"/>
    <property type="match status" value="1"/>
</dbReference>
<comment type="similarity">
    <text evidence="1">Belongs to the universal ribosomal protein uL18 family.</text>
</comment>
<reference evidence="4 5" key="1">
    <citation type="journal article" date="2019" name="Nat. Plants">
        <title>Stout camphor tree genome fills gaps in understanding of flowering plant genome evolution.</title>
        <authorList>
            <person name="Chaw S.M."/>
            <person name="Liu Y.C."/>
            <person name="Wu Y.W."/>
            <person name="Wang H.Y."/>
            <person name="Lin C.I."/>
            <person name="Wu C.S."/>
            <person name="Ke H.M."/>
            <person name="Chang L.Y."/>
            <person name="Hsu C.Y."/>
            <person name="Yang H.T."/>
            <person name="Sudianto E."/>
            <person name="Hsu M.H."/>
            <person name="Wu K.P."/>
            <person name="Wang L.N."/>
            <person name="Leebens-Mack J.H."/>
            <person name="Tsai I.J."/>
        </authorList>
    </citation>
    <scope>NUCLEOTIDE SEQUENCE [LARGE SCALE GENOMIC DNA]</scope>
    <source>
        <strain evidence="5">cv. Chaw 1501</strain>
        <tissue evidence="4">Young leaves</tissue>
    </source>
</reference>
<dbReference type="STRING" id="337451.A0A443N0A7"/>
<dbReference type="GO" id="GO:0022625">
    <property type="term" value="C:cytosolic large ribosomal subunit"/>
    <property type="evidence" value="ECO:0007669"/>
    <property type="project" value="TreeGrafter"/>
</dbReference>
<keyword evidence="2 4" id="KW-0689">Ribosomal protein</keyword>
<evidence type="ECO:0000313" key="4">
    <source>
        <dbReference type="EMBL" id="RWR71910.1"/>
    </source>
</evidence>
<dbReference type="Proteomes" id="UP000283530">
    <property type="component" value="Unassembled WGS sequence"/>
</dbReference>
<keyword evidence="5" id="KW-1185">Reference proteome</keyword>
<dbReference type="EMBL" id="QPKB01000001">
    <property type="protein sequence ID" value="RWR71910.1"/>
    <property type="molecule type" value="Genomic_DNA"/>
</dbReference>
<evidence type="ECO:0000256" key="2">
    <source>
        <dbReference type="ARBA" id="ARBA00022980"/>
    </source>
</evidence>
<sequence>MRQTSLNTLKSFKKGALDGGLDIPHSDKRFAGYNKDDKQLDAEAHRKYILGGHVASYMRVRKFSVRSSDMYNLKKLTYDERKNRLIERLNALNSAAGNDEDDECSLNFCFFLFAFYW</sequence>
<organism evidence="4 5">
    <name type="scientific">Cinnamomum micranthum f. kanehirae</name>
    <dbReference type="NCBI Taxonomy" id="337451"/>
    <lineage>
        <taxon>Eukaryota</taxon>
        <taxon>Viridiplantae</taxon>
        <taxon>Streptophyta</taxon>
        <taxon>Embryophyta</taxon>
        <taxon>Tracheophyta</taxon>
        <taxon>Spermatophyta</taxon>
        <taxon>Magnoliopsida</taxon>
        <taxon>Magnoliidae</taxon>
        <taxon>Laurales</taxon>
        <taxon>Lauraceae</taxon>
        <taxon>Cinnamomum</taxon>
    </lineage>
</organism>
<dbReference type="GO" id="GO:0006412">
    <property type="term" value="P:translation"/>
    <property type="evidence" value="ECO:0007669"/>
    <property type="project" value="InterPro"/>
</dbReference>
<dbReference type="OrthoDB" id="1745883at2759"/>
<dbReference type="GO" id="GO:0000027">
    <property type="term" value="P:ribosomal large subunit assembly"/>
    <property type="evidence" value="ECO:0007669"/>
    <property type="project" value="TreeGrafter"/>
</dbReference>
<protein>
    <submittedName>
        <fullName evidence="4">60S ribosomal protein L5-like protein</fullName>
    </submittedName>
</protein>
<dbReference type="AlphaFoldDB" id="A0A443N0A7"/>
<accession>A0A443N0A7</accession>
<evidence type="ECO:0000256" key="1">
    <source>
        <dbReference type="ARBA" id="ARBA00007116"/>
    </source>
</evidence>
<proteinExistence type="inferred from homology"/>